<evidence type="ECO:0000313" key="2">
    <source>
        <dbReference type="EMBL" id="VGO16860.1"/>
    </source>
</evidence>
<reference evidence="2 3" key="1">
    <citation type="submission" date="2019-04" db="EMBL/GenBank/DDBJ databases">
        <authorList>
            <person name="Van Vliet M D."/>
        </authorList>
    </citation>
    <scope>NUCLEOTIDE SEQUENCE [LARGE SCALE GENOMIC DNA]</scope>
    <source>
        <strain evidence="2 3">F1</strain>
    </source>
</reference>
<organism evidence="2 3">
    <name type="scientific">Pontiella desulfatans</name>
    <dbReference type="NCBI Taxonomy" id="2750659"/>
    <lineage>
        <taxon>Bacteria</taxon>
        <taxon>Pseudomonadati</taxon>
        <taxon>Kiritimatiellota</taxon>
        <taxon>Kiritimatiellia</taxon>
        <taxon>Kiritimatiellales</taxon>
        <taxon>Pontiellaceae</taxon>
        <taxon>Pontiella</taxon>
    </lineage>
</organism>
<dbReference type="Proteomes" id="UP000366872">
    <property type="component" value="Unassembled WGS sequence"/>
</dbReference>
<gene>
    <name evidence="2" type="ORF">PDESU_05452</name>
</gene>
<dbReference type="RefSeq" id="WP_136082381.1">
    <property type="nucleotide sequence ID" value="NZ_CAAHFG010000004.1"/>
</dbReference>
<feature type="chain" id="PRO_5025341407" description="Lipocalin-like domain-containing protein" evidence="1">
    <location>
        <begin position="26"/>
        <end position="146"/>
    </location>
</feature>
<evidence type="ECO:0008006" key="4">
    <source>
        <dbReference type="Google" id="ProtNLM"/>
    </source>
</evidence>
<keyword evidence="1" id="KW-0732">Signal</keyword>
<evidence type="ECO:0000256" key="1">
    <source>
        <dbReference type="SAM" id="SignalP"/>
    </source>
</evidence>
<feature type="signal peptide" evidence="1">
    <location>
        <begin position="1"/>
        <end position="25"/>
    </location>
</feature>
<dbReference type="PROSITE" id="PS51257">
    <property type="entry name" value="PROKAR_LIPOPROTEIN"/>
    <property type="match status" value="1"/>
</dbReference>
<dbReference type="EMBL" id="CAAHFG010000004">
    <property type="protein sequence ID" value="VGO16860.1"/>
    <property type="molecule type" value="Genomic_DNA"/>
</dbReference>
<evidence type="ECO:0000313" key="3">
    <source>
        <dbReference type="Proteomes" id="UP000366872"/>
    </source>
</evidence>
<protein>
    <recommendedName>
        <fullName evidence="4">Lipocalin-like domain-containing protein</fullName>
    </recommendedName>
</protein>
<keyword evidence="3" id="KW-1185">Reference proteome</keyword>
<proteinExistence type="predicted"/>
<dbReference type="AlphaFoldDB" id="A0A6C2U9Z2"/>
<accession>A0A6C2U9Z2</accession>
<name>A0A6C2U9Z2_PONDE</name>
<sequence length="146" mass="15828">MKVNKWSEFSRRALLLLLAGCTVVALTGCGGDDSGDGDNSDGSSTGAWTSYIGVWKGSGTSDDGYATEVIITIQTDGFVIREVINTVGHSYAENPGDSTKWSDDTLSFDIGYASTTVTFTSDNKAWFKNVNRSYAFYTLECELTRQ</sequence>